<evidence type="ECO:0000256" key="5">
    <source>
        <dbReference type="ARBA" id="ARBA00022840"/>
    </source>
</evidence>
<comment type="catalytic activity">
    <reaction evidence="1">
        <text>3'-dephospho-CoA + ATP = 2'-(5''-triphospho-alpha-D-ribosyl)-3'-dephospho-CoA + adenine</text>
        <dbReference type="Rhea" id="RHEA:15117"/>
        <dbReference type="ChEBI" id="CHEBI:16708"/>
        <dbReference type="ChEBI" id="CHEBI:30616"/>
        <dbReference type="ChEBI" id="CHEBI:57328"/>
        <dbReference type="ChEBI" id="CHEBI:61378"/>
        <dbReference type="EC" id="2.4.2.52"/>
    </reaction>
</comment>
<keyword evidence="3" id="KW-0808">Transferase</keyword>
<dbReference type="EC" id="2.4.2.52" evidence="2"/>
<evidence type="ECO:0000256" key="2">
    <source>
        <dbReference type="ARBA" id="ARBA00012074"/>
    </source>
</evidence>
<keyword evidence="7" id="KW-1185">Reference proteome</keyword>
<dbReference type="Gene3D" id="1.10.4200.10">
    <property type="entry name" value="Triphosphoribosyl-dephospho-CoA protein"/>
    <property type="match status" value="1"/>
</dbReference>
<dbReference type="Proteomes" id="UP000199163">
    <property type="component" value="Unassembled WGS sequence"/>
</dbReference>
<dbReference type="InterPro" id="IPR017555">
    <property type="entry name" value="TriPribosyl-deP-CoA_syn"/>
</dbReference>
<dbReference type="GO" id="GO:0046917">
    <property type="term" value="F:triphosphoribosyl-dephospho-CoA synthase activity"/>
    <property type="evidence" value="ECO:0007669"/>
    <property type="project" value="UniProtKB-EC"/>
</dbReference>
<dbReference type="NCBIfam" id="TIGR03132">
    <property type="entry name" value="malonate_mdcB"/>
    <property type="match status" value="1"/>
</dbReference>
<dbReference type="InterPro" id="IPR002736">
    <property type="entry name" value="CitG"/>
</dbReference>
<dbReference type="PANTHER" id="PTHR30201:SF2">
    <property type="entry name" value="2-(5''-TRIPHOSPHORIBOSYL)-3'-DEPHOSPHOCOENZYME-A SYNTHASE"/>
    <property type="match status" value="1"/>
</dbReference>
<protein>
    <recommendedName>
        <fullName evidence="2">triphosphoribosyl-dephospho-CoA synthase</fullName>
        <ecNumber evidence="2">2.4.2.52</ecNumber>
    </recommendedName>
</protein>
<dbReference type="PANTHER" id="PTHR30201">
    <property type="entry name" value="TRIPHOSPHORIBOSYL-DEPHOSPHO-COA SYNTHASE"/>
    <property type="match status" value="1"/>
</dbReference>
<organism evidence="6 7">
    <name type="scientific">Alteribacillus persepolensis</name>
    <dbReference type="NCBI Taxonomy" id="568899"/>
    <lineage>
        <taxon>Bacteria</taxon>
        <taxon>Bacillati</taxon>
        <taxon>Bacillota</taxon>
        <taxon>Bacilli</taxon>
        <taxon>Bacillales</taxon>
        <taxon>Bacillaceae</taxon>
        <taxon>Alteribacillus</taxon>
    </lineage>
</organism>
<keyword evidence="5" id="KW-0067">ATP-binding</keyword>
<dbReference type="HAMAP" id="MF_01883">
    <property type="entry name" value="MdcB"/>
    <property type="match status" value="1"/>
</dbReference>
<dbReference type="STRING" id="568899.SAMN05192534_1099"/>
<name>A0A1G8EAH6_9BACI</name>
<reference evidence="6 7" key="1">
    <citation type="submission" date="2016-10" db="EMBL/GenBank/DDBJ databases">
        <authorList>
            <person name="de Groot N.N."/>
        </authorList>
    </citation>
    <scope>NUCLEOTIDE SEQUENCE [LARGE SCALE GENOMIC DNA]</scope>
    <source>
        <strain evidence="6 7">DSM 21632</strain>
    </source>
</reference>
<dbReference type="AlphaFoldDB" id="A0A1G8EAH6"/>
<proteinExistence type="inferred from homology"/>
<evidence type="ECO:0000256" key="1">
    <source>
        <dbReference type="ARBA" id="ARBA00001210"/>
    </source>
</evidence>
<dbReference type="OrthoDB" id="114886at2"/>
<gene>
    <name evidence="6" type="ORF">SAMN05192534_1099</name>
</gene>
<dbReference type="EMBL" id="FNDK01000009">
    <property type="protein sequence ID" value="SDH66942.1"/>
    <property type="molecule type" value="Genomic_DNA"/>
</dbReference>
<evidence type="ECO:0000256" key="3">
    <source>
        <dbReference type="ARBA" id="ARBA00022679"/>
    </source>
</evidence>
<dbReference type="GO" id="GO:0005524">
    <property type="term" value="F:ATP binding"/>
    <property type="evidence" value="ECO:0007669"/>
    <property type="project" value="UniProtKB-KW"/>
</dbReference>
<dbReference type="NCBIfam" id="NF002315">
    <property type="entry name" value="PRK01237.1"/>
    <property type="match status" value="1"/>
</dbReference>
<accession>A0A1G8EAH6</accession>
<sequence>MKWENRRSCGEELAEAAVNALIEEAALTPKPGLVDKNNSGAHTDLDFDLMVTSAVSLKDTFKSIAQFAFQHPINQSLREEIAAIGRVGEENMLAATGGVNTHKGAIWALGLLTAAAASLNSNKMSAESITRAAGTLAQLRDRKAAYQETNGTRVKRRYGTRGAKEEAQLGFPHVTQFALPVLYKKRQKHIQEEEARLDALLAVMSSLDDSCLLHRGGMEALQITKQQSRAILKAGGVSAAEGYVQLQELDEALIKRNASPGGSADMLAAALLIDKLLHLSSQRSQLMAEKITT</sequence>
<keyword evidence="4" id="KW-0547">Nucleotide-binding</keyword>
<evidence type="ECO:0000313" key="6">
    <source>
        <dbReference type="EMBL" id="SDH66942.1"/>
    </source>
</evidence>
<evidence type="ECO:0000256" key="4">
    <source>
        <dbReference type="ARBA" id="ARBA00022741"/>
    </source>
</evidence>
<evidence type="ECO:0000313" key="7">
    <source>
        <dbReference type="Proteomes" id="UP000199163"/>
    </source>
</evidence>
<dbReference type="GO" id="GO:0051191">
    <property type="term" value="P:prosthetic group biosynthetic process"/>
    <property type="evidence" value="ECO:0007669"/>
    <property type="project" value="TreeGrafter"/>
</dbReference>
<dbReference type="RefSeq" id="WP_091273081.1">
    <property type="nucleotide sequence ID" value="NZ_FNDK01000009.1"/>
</dbReference>
<dbReference type="Pfam" id="PF01874">
    <property type="entry name" value="CitG"/>
    <property type="match status" value="1"/>
</dbReference>